<protein>
    <submittedName>
        <fullName evidence="1">Uncharacterized protein</fullName>
    </submittedName>
</protein>
<dbReference type="KEGG" id="ztr:MYCGRDRAFT_83337"/>
<evidence type="ECO:0000313" key="1">
    <source>
        <dbReference type="EMBL" id="EGP90864.1"/>
    </source>
</evidence>
<dbReference type="EMBL" id="CM001196">
    <property type="protein sequence ID" value="EGP90864.1"/>
    <property type="molecule type" value="Genomic_DNA"/>
</dbReference>
<name>F9WXH3_ZYMTI</name>
<gene>
    <name evidence="1" type="ORF">MYCGRDRAFT_83337</name>
</gene>
<reference evidence="1 2" key="1">
    <citation type="journal article" date="2011" name="PLoS Genet.">
        <title>Finished genome of the fungal wheat pathogen Mycosphaerella graminicola reveals dispensome structure, chromosome plasticity, and stealth pathogenesis.</title>
        <authorList>
            <person name="Goodwin S.B."/>
            <person name="Ben M'barek S."/>
            <person name="Dhillon B."/>
            <person name="Wittenberg A.H.J."/>
            <person name="Crane C.F."/>
            <person name="Hane J.K."/>
            <person name="Foster A.J."/>
            <person name="Van der Lee T.A.J."/>
            <person name="Grimwood J."/>
            <person name="Aerts A."/>
            <person name="Antoniw J."/>
            <person name="Bailey A."/>
            <person name="Bluhm B."/>
            <person name="Bowler J."/>
            <person name="Bristow J."/>
            <person name="van der Burgt A."/>
            <person name="Canto-Canche B."/>
            <person name="Churchill A.C.L."/>
            <person name="Conde-Ferraez L."/>
            <person name="Cools H.J."/>
            <person name="Coutinho P.M."/>
            <person name="Csukai M."/>
            <person name="Dehal P."/>
            <person name="De Wit P."/>
            <person name="Donzelli B."/>
            <person name="van de Geest H.C."/>
            <person name="van Ham R.C.H.J."/>
            <person name="Hammond-Kosack K.E."/>
            <person name="Henrissat B."/>
            <person name="Kilian A."/>
            <person name="Kobayashi A.K."/>
            <person name="Koopmann E."/>
            <person name="Kourmpetis Y."/>
            <person name="Kuzniar A."/>
            <person name="Lindquist E."/>
            <person name="Lombard V."/>
            <person name="Maliepaard C."/>
            <person name="Martins N."/>
            <person name="Mehrabi R."/>
            <person name="Nap J.P.H."/>
            <person name="Ponomarenko A."/>
            <person name="Rudd J.J."/>
            <person name="Salamov A."/>
            <person name="Schmutz J."/>
            <person name="Schouten H.J."/>
            <person name="Shapiro H."/>
            <person name="Stergiopoulos I."/>
            <person name="Torriani S.F.F."/>
            <person name="Tu H."/>
            <person name="de Vries R.P."/>
            <person name="Waalwijk C."/>
            <person name="Ware S.B."/>
            <person name="Wiebenga A."/>
            <person name="Zwiers L.-H."/>
            <person name="Oliver R.P."/>
            <person name="Grigoriev I.V."/>
            <person name="Kema G.H.J."/>
        </authorList>
    </citation>
    <scope>NUCLEOTIDE SEQUENCE [LARGE SCALE GENOMIC DNA]</scope>
    <source>
        <strain evidence="2">CBS 115943 / IPO323</strain>
    </source>
</reference>
<dbReference type="RefSeq" id="XP_003855888.1">
    <property type="nucleotide sequence ID" value="XM_003855840.1"/>
</dbReference>
<sequence length="87" mass="10161">MAHQRLSIKDTRETDLMHAVNLFFSDTSTAETNNVRPLQVRQSLAETVCSDIHFTTHRPWLILFLALRPPSICFPTHYKRPSNNRLR</sequence>
<dbReference type="InParanoid" id="F9WXH3"/>
<organism evidence="1 2">
    <name type="scientific">Zymoseptoria tritici (strain CBS 115943 / IPO323)</name>
    <name type="common">Speckled leaf blotch fungus</name>
    <name type="synonym">Septoria tritici</name>
    <dbReference type="NCBI Taxonomy" id="336722"/>
    <lineage>
        <taxon>Eukaryota</taxon>
        <taxon>Fungi</taxon>
        <taxon>Dikarya</taxon>
        <taxon>Ascomycota</taxon>
        <taxon>Pezizomycotina</taxon>
        <taxon>Dothideomycetes</taxon>
        <taxon>Dothideomycetidae</taxon>
        <taxon>Mycosphaerellales</taxon>
        <taxon>Mycosphaerellaceae</taxon>
        <taxon>Zymoseptoria</taxon>
    </lineage>
</organism>
<proteinExistence type="predicted"/>
<dbReference type="AlphaFoldDB" id="F9WXH3"/>
<dbReference type="Proteomes" id="UP000008062">
    <property type="component" value="Chromosome 1"/>
</dbReference>
<keyword evidence="2" id="KW-1185">Reference proteome</keyword>
<dbReference type="GeneID" id="13403326"/>
<evidence type="ECO:0000313" key="2">
    <source>
        <dbReference type="Proteomes" id="UP000008062"/>
    </source>
</evidence>
<dbReference type="HOGENOM" id="CLU_2485057_0_0_1"/>
<accession>F9WXH3</accession>